<evidence type="ECO:0000313" key="6">
    <source>
        <dbReference type="Proteomes" id="UP001165065"/>
    </source>
</evidence>
<protein>
    <recommendedName>
        <fullName evidence="4">Cadherin domain-containing protein</fullName>
    </recommendedName>
</protein>
<feature type="domain" description="Cadherin" evidence="4">
    <location>
        <begin position="2137"/>
        <end position="2291"/>
    </location>
</feature>
<evidence type="ECO:0000313" key="5">
    <source>
        <dbReference type="EMBL" id="GMI39166.1"/>
    </source>
</evidence>
<evidence type="ECO:0000256" key="1">
    <source>
        <dbReference type="SAM" id="MobiDB-lite"/>
    </source>
</evidence>
<dbReference type="GO" id="GO:0016020">
    <property type="term" value="C:membrane"/>
    <property type="evidence" value="ECO:0007669"/>
    <property type="project" value="InterPro"/>
</dbReference>
<dbReference type="Gene3D" id="2.60.40.10">
    <property type="entry name" value="Immunoglobulins"/>
    <property type="match status" value="2"/>
</dbReference>
<dbReference type="CDD" id="cd11304">
    <property type="entry name" value="Cadherin_repeat"/>
    <property type="match status" value="4"/>
</dbReference>
<evidence type="ECO:0000256" key="3">
    <source>
        <dbReference type="SAM" id="SignalP"/>
    </source>
</evidence>
<feature type="transmembrane region" description="Helical" evidence="2">
    <location>
        <begin position="4799"/>
        <end position="4818"/>
    </location>
</feature>
<feature type="transmembrane region" description="Helical" evidence="2">
    <location>
        <begin position="4511"/>
        <end position="4532"/>
    </location>
</feature>
<feature type="transmembrane region" description="Helical" evidence="2">
    <location>
        <begin position="4605"/>
        <end position="4626"/>
    </location>
</feature>
<name>A0A9W7G7T0_9STRA</name>
<dbReference type="Proteomes" id="UP001165065">
    <property type="component" value="Unassembled WGS sequence"/>
</dbReference>
<dbReference type="OrthoDB" id="189446at2759"/>
<sequence>MRLSPMVAFMAFALFAAIFSPLVKGCKNQGAGDAGCGNNCNNYGDSNCEPYLGSEYDCNGYNCNCKWYCAFLCGCDTCYSKCQDTFYKKCSDCRAKPGYVSTGTDASQCAAGKYSSGGTSNGNGASDCAVCEAGKYSPAGASGCTNCHNGQYQSRTTQGSCENCQAGKFTPNQGQTAFTACSNCASGSVSTTGSNACTACQAGKYSATSSCENCDAGKYSGASSATKCEDCARGKFSSSGSTGCSDCDAGKYSISSACQNCEVGKYNTQTNQVDCDICPAGKYNEEAGRSTECANCPAGRYNNKAQTPENRDKKEGEGGDCILCATGRYSTVSGSASAGDCLVCGDGEIQGQEGQTSCELCPAGTKSNSAKTSCEFCAAGQYTSFDRNSCLTCTEGKFSSPSTKTAQAPSEGVDGCDSCSAGSYVPVGTTSCKACEVGKYAEGSEPRESCEKCGKGFYLANTGATLQSDCTPCEMGKYNNVDVAGSCQICPSGTYSDVAPTSGGLTSPTDCKVCGIGKYSEITDTDSKPGQESCRNCPSGKYQEDDGAHAYNHDSPATCLGCDKGKYAQGEGSSACAVCPPGQYQDLAAQESCQLCAEGKYNGYADIEASNHDEERDCTNCAIGKYQTDKGSSDCTLCDAGKFHSIEGSSTAADCTSCASGTYRMAGTDSDCLNCPSGRYNSIPGATCRFEEDSTAGCVNGCKQCEKGKYQSSEAKSTCDICQAGKYQSSVMQITCENCPTGKYLPDDGDADPADHNHPEDCLDCAGGKYAEETGKSECEFCGVGMQPTGDRTQCTACEKGKSSEGAPQGTCINCIEGKHAASTGKTQCDNCVSGKFADETGRETCTDCPEGTVTTSTTRCEKCVEGKYANGPSGATACVDCAKGTASNFQGAAVNCPYCLKNTKQPETGKQVCEPCPRDEFSVEGAEECTTCPGILTSDGCVECQPGEYALIGGDDGCTKCSGGFTSRGGNSQQCSMCPAGKFSATSSIYESCKPTCSVVSAKCSEGCDVCYECPKGTYSFNGFDECKACPPGEVSLAVAGLYTSCEKCKAGKYRSSDIDECRVCDSGKYAGVGASVCTNCASGKISKATFDGCDDCEKGKYSASGSSSCSPCLAGKYSDQVGSSNCLSCVAGKYTGIISSKSCQDCIPGTYSVGGSEICSNCAAGKSSEKGKSTCLDCGLGQMSVAGGNCTKCENGKYAAFAASTSCLPCLKGYYCHKRTTESSGSSKAAEHKCGELTNGLEQNFPAAFYCPEGSFEPKDVTQGYYSAPLDGLEVTREEQRECEADKYCYNGKPESFLAWEVDSSSGAVVGCPSELVVEEENDLSGSTSLNEPNQLFKIGKNPTIKNGNNLKVNLDSGGNAMITYKIQAMRKHDSDIACTLSKDKISISPSGLTAAGSMTIQNEEGVSKLDYEDCKHGVDLEVVAVGNFSDSKCYPGSGTPCPVVDSTVCNVHLKIINKNEPPVWDLPQTSDPDGKCYMKEILFKVKEANAVSRTREFMEFGSPLEDCVTDPDEADSTTFSVNETDVSNPGNKLFDIKNCGGILFIREGAEDLIKYDMKFKNDPDANRPDNTYNVAVTAKDDEGQEAKLVVQVEIENENDAPTWTTEAIPTLKIKENVKLDEFGIDSDERKVVASDGTGLKDLAEDLDLDDLTFSFEDENDKDSMLFTIDSEGNLRSNAVFDREAGDYTFKLYFKVTDNNETTIPPRSPPIFIEIEDVNDPPVFNNGEDGQPRTSKSYTFPETVSGELEPSRTTKTGDEIADLTKLASDQDVDECFGTEVESLRYKLETLDGGTSEDFELETVLPSGFCTSCEPGACDARVILKVKRITDASVTDGKPFDFEGDEANKNFQLNLFVTDADGFAAGEWSDPLLLNLAATDENEPPEFLGEPSPRIKVMETHCAEPIYYVDGAERKPSANGEPVGSVTIYDPDVNQNVNMEIVNSVPFVIGGTKDQNCVISGQSTTCTEYFFNLSGELDFEAGPKTHTLQLKMTDGSKSDTRDFVVEVLDCNEQPSVGFDEVSRQVFENAAGGLVTGDGINATDPDNEDNNKGDANYQGFVYNIVGGAVDMFDVETDGTFKVKAGQSLDYEQGSFYYVEVAATDEPKDGTVFSNPSKSEPKSFNIQVLNVNEPPLFQNTEANVTVTESMDAGDTVFLLGSQFAFDPDFPNKDSNGKAYERLTFQISQHSYLCPDSTGGSCCLAAETFTISQEDTDQNKGVLKFSDTAGTNSLNGLDGCTLELKISATDEGKHGREGAVGAVGANDTPNPLTSANALTVTMSVAGSNEPPKIEAQEFGDIASTCSKTTPNTCINENTADGTVIINNLVASDADIAVSSQELRYIISQQKQSFDDFTIDRFSIDEVTGHISVTALGESNLDYESENTYVITVAVYDVDPAEDPENPHQPLYDEAKITIKLSNVNESPTFNAIGVLETKEYVSYRDDSYVLANGKDVVGVVSASDEDVADTGQLTYSIASDDSFPFELVAGEEDPTGQSTAKFRLKANRELNYEDRIRYEGGFPDGELMNEPYVVDVTVTDTATPIPNTAMQQVKIYVKDVNERPTWEDKSYADVEEIENIRSTREPFEFVLPETISAGVFVGNVRVKDVENNTLHYEFIEFNGDESLIAAGQVTKYFSITTDGDIFTAEEVNFAGFDYEDVFKFTSKIRVREVGTDKLYGVESEVIFKITDVNDMTITSVTKGSDGVSSDSDRLLSAGGGEWVTITGSNFGPLNASKVFNHLDEDPENTIQAVYYDSTGIIYIPEECQFVDDGSTVVPKRNRDNTQIKCKTSAGVGKNHRWRVSISYEPGLSEPRAEWSVDGEEDDTSITSYEPPVIGKIENAESMPTEGGRIVTITGENFGPVYKDCGSSDTCENYPLIDSATFACGEGCLTELQLKEQDSCGAGSPCNRHPDLFISDAVEVYYGPEDQITKYECKEAKVITNDNSKEQKVTCLSAEGVGSRFFWTIKVGSKNPKSANPRLIDAASQTSKSFPYPESSYTSPSLTTVTADLLPNGGETHTAPITIIGENFGPESTQSALKLTYKNSANSVYVSTSCTILVPHKSASCNSIPGVGTNLEFTIEIAGLTSDPKSSAVSYVRPIIKAPEGLGYAVSGQGALDAKTQGGQLLHILGENFGPKGDPFLPQMTYGLSTANKYTGTECYVSSAFTKLTCLSASGTGIGHWAKVTVGGQDSDIFNAEIAYARPSVNFFSNYSWEFDAAAEGAQTPGNESIVLHGSNFGTIAENAIDKVSYGPNGVEYEPCEGADHEACSCQIIVDHEQIQCKTTAGSGKMHRWIVKIDGQNSTVSTTSYDLPTIFSITGPGAVDANCDGMESVTLIGKNFGPNAKSLEDVSYGPSGNEYTAQNIRYINHTHIMCATSPGLGSDLKWQVTIDGQMNISDVTTNYKQPEIYSVTEAAGETKGGTSHVISGKNLGVLVSNSYIEVLFDDKAIVLDGEFNTTDPVKRAVQGTSTGYIAGRTKDKDTDYINFILPPMAEVPQSKTLKVRVGHTVFAVSQDSNEKGFVYGSPKIDSVENLAGEKICVGKDESDESSCQSTTELVIRGKNFGGLGLMKQKTSFLDIDGSKQVLAGSKNEVGISEWTDDTISLLFLGSQGNATVTVGSKESNTYSFKKRSPLLLIDPKNYPQYLPNPDGYRTTGISHAGETNITLAGCFLPKDKGALVENEDGISALQVTIHRCMADEDGGVSCDEENGAKCKIYPESYKEVNTDLAPEFCKGDTVRELKCKVPEGTGEVNEVILKYGSPNFRGNGTIFLHYLPPVVSKFDPKSVLTTGDEVTVTGDNFGTKADKISVRMGATFLEVKNTTVTHNQFVAVVPPGEGAAKNVYVTVDGQTNITYRDDPGVLRYLYPIIQSVNPTELDTVGANVDVTGIHFGREGKAKAFLLSQDDDRVLPYEVSIIEYDAVNQDSMKVKVAAGQGLARLALNVSGNVEDVLLPYKRPNIDAEAVGQIIMDTEGGSNITLVGSNFGIGEDYAIEIREGVGGTDPNFPRIIEYPTKEIHHFTHESLEFVVPEGQNTRDAPMELLLHVAGQVSDAIAVNYGAPRVVNISMCFREPFSNVFMGACELNDDDMIVPLGDDCNPYEEGGCGLNTNGGYTLVLFGENFGNPHAGVQKVFFGGKALRNANDEEGSDAEVYFVSHKEIRLRIPPGVGVDIPIKVKVGERESIPKMFSYDPPYIEEISPNYPNAEGDVVTFNGVNFGPTLEDAGDIKIMIGQKIYVGNETLTEWLDCVGPSFGMDRAFPIWQQKGSGSPYLWCELPRVKVGPKDIWVSVANRAVNISRDFSGLIPKCQASFYGQEEDSVFFGPILDMCGEECNYESSLCHDSWDPEWRIHHKEECEEVKHCTKMLDLSNEITNCTVISREDEYCRPCPGGATCEVNTQFDEEPVALEGYWRLDVPPTEEACGEDYEERNHRAACYAVLPCNPFGACVGENQCAFGYTGERCDFCCDMMHKYITDHFGRKIPNPECFTDGGEQIKYFRQYGECAPCPTNIWVIVAMLVGFIVVFGSMAYIMKKKRVSLGIFSIVTDYLQILALLSATKTPWPRLILDLYTWLSTFNFNINITPPECAFEVTYDDKWKMTMLSPAVMFAVIGFYNYFMIFVNKFILGKHGKDIHAHSHRAWGMAVRMMYYIYLMLSMNALEVFNCSTVELEDPITGELVSDGKQYMMATNWVCYEEDSLQVTLIPWAIVFLIVYTAGYPIYVASVLLPKEMARKCRQDQILRAQDLGFTRKTNPHCYEHRLRYSKLYYYYKPNCWYWTLVVLLRKFMIATISLMFRANATFQMCMIVLTIFISSVFQVKWQPFMSMSERDEVLKEHKDAVEQFNTEIEKRMGAAKEKKKKFKLGEATNVELATAVANYFWNYNTVEVVLLACSILVNLFGLMFESKFLKVDSYSHESLASLTFCVIVMSLIYVWMVIWSEIVSAIFPKLKCTFISRMMAKNQFDEDLTTGKDRDTDTLGLELKDLEFSSNPMFNGPVDERDGSIDQDELDKKIKSHPEYIKAMAMVAELNGQVRELKKAGSKTQTRDKFKMMVHKSKNQFGQTAKQSSRKVDLKKELNMSNDDAVLRSDPMPFERRESDFVGANPMFRGVKGVGGGGVAKTKETKPSIFEGVKGVGES</sequence>
<feature type="domain" description="Cadherin" evidence="4">
    <location>
        <begin position="2451"/>
        <end position="2564"/>
    </location>
</feature>
<keyword evidence="3" id="KW-0732">Signal</keyword>
<dbReference type="CDD" id="cd00185">
    <property type="entry name" value="TNFRSF"/>
    <property type="match status" value="1"/>
</dbReference>
<evidence type="ECO:0000256" key="2">
    <source>
        <dbReference type="SAM" id="Phobius"/>
    </source>
</evidence>
<keyword evidence="6" id="KW-1185">Reference proteome</keyword>
<gene>
    <name evidence="5" type="ORF">TrCOL_g10437</name>
</gene>
<accession>A0A9W7G7T0</accession>
<organism evidence="5 6">
    <name type="scientific">Triparma columacea</name>
    <dbReference type="NCBI Taxonomy" id="722753"/>
    <lineage>
        <taxon>Eukaryota</taxon>
        <taxon>Sar</taxon>
        <taxon>Stramenopiles</taxon>
        <taxon>Ochrophyta</taxon>
        <taxon>Bolidophyceae</taxon>
        <taxon>Parmales</taxon>
        <taxon>Triparmaceae</taxon>
        <taxon>Triparma</taxon>
    </lineage>
</organism>
<dbReference type="SUPFAM" id="SSF57184">
    <property type="entry name" value="Growth factor receptor domain"/>
    <property type="match status" value="8"/>
</dbReference>
<dbReference type="SUPFAM" id="SSF81296">
    <property type="entry name" value="E set domains"/>
    <property type="match status" value="1"/>
</dbReference>
<feature type="transmembrane region" description="Helical" evidence="2">
    <location>
        <begin position="4647"/>
        <end position="4663"/>
    </location>
</feature>
<feature type="domain" description="Cadherin" evidence="4">
    <location>
        <begin position="1646"/>
        <end position="1726"/>
    </location>
</feature>
<keyword evidence="2" id="KW-0472">Membrane</keyword>
<dbReference type="PANTHER" id="PTHR46967">
    <property type="entry name" value="INSULIN-LIKE GROWTH FACTOR BINDING PROTEIN,N-TERMINAL"/>
    <property type="match status" value="1"/>
</dbReference>
<evidence type="ECO:0000259" key="4">
    <source>
        <dbReference type="PROSITE" id="PS50268"/>
    </source>
</evidence>
<dbReference type="InterPro" id="IPR014756">
    <property type="entry name" value="Ig_E-set"/>
</dbReference>
<feature type="domain" description="Cadherin" evidence="4">
    <location>
        <begin position="1511"/>
        <end position="1614"/>
    </location>
</feature>
<feature type="chain" id="PRO_5040916846" description="Cadherin domain-containing protein" evidence="3">
    <location>
        <begin position="26"/>
        <end position="5138"/>
    </location>
</feature>
<dbReference type="PROSITE" id="PS50268">
    <property type="entry name" value="CADHERIN_2"/>
    <property type="match status" value="9"/>
</dbReference>
<dbReference type="EMBL" id="BRYA01000098">
    <property type="protein sequence ID" value="GMI39166.1"/>
    <property type="molecule type" value="Genomic_DNA"/>
</dbReference>
<dbReference type="SUPFAM" id="SSF49313">
    <property type="entry name" value="Cadherin-like"/>
    <property type="match status" value="1"/>
</dbReference>
<feature type="transmembrane region" description="Helical" evidence="2">
    <location>
        <begin position="4704"/>
        <end position="4727"/>
    </location>
</feature>
<feature type="compositionally biased region" description="Polar residues" evidence="1">
    <location>
        <begin position="1734"/>
        <end position="1744"/>
    </location>
</feature>
<comment type="caution">
    <text evidence="5">The sequence shown here is derived from an EMBL/GenBank/DDBJ whole genome shotgun (WGS) entry which is preliminary data.</text>
</comment>
<dbReference type="InterPro" id="IPR009030">
    <property type="entry name" value="Growth_fac_rcpt_cys_sf"/>
</dbReference>
<dbReference type="Gene3D" id="2.10.50.10">
    <property type="entry name" value="Tumor Necrosis Factor Receptor, subunit A, domain 2"/>
    <property type="match status" value="12"/>
</dbReference>
<feature type="domain" description="Cadherin" evidence="4">
    <location>
        <begin position="2581"/>
        <end position="2699"/>
    </location>
</feature>
<dbReference type="SMART" id="SM00112">
    <property type="entry name" value="CA"/>
    <property type="match status" value="6"/>
</dbReference>
<feature type="transmembrane region" description="Helical" evidence="2">
    <location>
        <begin position="4917"/>
        <end position="4938"/>
    </location>
</feature>
<dbReference type="InterPro" id="IPR011641">
    <property type="entry name" value="Tyr-kin_ephrin_A/B_rcpt-like"/>
</dbReference>
<dbReference type="GO" id="GO:0007156">
    <property type="term" value="P:homophilic cell adhesion via plasma membrane adhesion molecules"/>
    <property type="evidence" value="ECO:0007669"/>
    <property type="project" value="InterPro"/>
</dbReference>
<dbReference type="Pfam" id="PF07699">
    <property type="entry name" value="Ephrin_rec_like"/>
    <property type="match status" value="3"/>
</dbReference>
<dbReference type="PANTHER" id="PTHR46967:SF1">
    <property type="entry name" value="KERATIN-ASSOCIATED PROTEIN 16-1-LIKE"/>
    <property type="match status" value="1"/>
</dbReference>
<feature type="domain" description="Cadherin" evidence="4">
    <location>
        <begin position="2025"/>
        <end position="2136"/>
    </location>
</feature>
<dbReference type="SMART" id="SM01411">
    <property type="entry name" value="Ephrin_rec_like"/>
    <property type="match status" value="19"/>
</dbReference>
<reference evidence="6" key="1">
    <citation type="journal article" date="2023" name="Commun. Biol.">
        <title>Genome analysis of Parmales, the sister group of diatoms, reveals the evolutionary specialization of diatoms from phago-mixotrophs to photoautotrophs.</title>
        <authorList>
            <person name="Ban H."/>
            <person name="Sato S."/>
            <person name="Yoshikawa S."/>
            <person name="Yamada K."/>
            <person name="Nakamura Y."/>
            <person name="Ichinomiya M."/>
            <person name="Sato N."/>
            <person name="Blanc-Mathieu R."/>
            <person name="Endo H."/>
            <person name="Kuwata A."/>
            <person name="Ogata H."/>
        </authorList>
    </citation>
    <scope>NUCLEOTIDE SEQUENCE [LARGE SCALE GENOMIC DNA]</scope>
</reference>
<dbReference type="InterPro" id="IPR013783">
    <property type="entry name" value="Ig-like_fold"/>
</dbReference>
<feature type="signal peptide" evidence="3">
    <location>
        <begin position="1"/>
        <end position="25"/>
    </location>
</feature>
<dbReference type="InterPro" id="IPR015919">
    <property type="entry name" value="Cadherin-like_sf"/>
</dbReference>
<feature type="transmembrane region" description="Helical" evidence="2">
    <location>
        <begin position="4774"/>
        <end position="4793"/>
    </location>
</feature>
<dbReference type="Pfam" id="PF01833">
    <property type="entry name" value="TIG"/>
    <property type="match status" value="1"/>
</dbReference>
<feature type="domain" description="Cadherin" evidence="4">
    <location>
        <begin position="1769"/>
        <end position="1888"/>
    </location>
</feature>
<keyword evidence="2" id="KW-0812">Transmembrane</keyword>
<feature type="domain" description="Cadherin" evidence="4">
    <location>
        <begin position="1921"/>
        <end position="2017"/>
    </location>
</feature>
<feature type="transmembrane region" description="Helical" evidence="2">
    <location>
        <begin position="4887"/>
        <end position="4905"/>
    </location>
</feature>
<proteinExistence type="predicted"/>
<keyword evidence="2" id="KW-1133">Transmembrane helix</keyword>
<dbReference type="InterPro" id="IPR002126">
    <property type="entry name" value="Cadherin-like_dom"/>
</dbReference>
<dbReference type="GO" id="GO:0005509">
    <property type="term" value="F:calcium ion binding"/>
    <property type="evidence" value="ECO:0007669"/>
    <property type="project" value="InterPro"/>
</dbReference>
<dbReference type="Gene3D" id="2.60.40.60">
    <property type="entry name" value="Cadherins"/>
    <property type="match status" value="6"/>
</dbReference>
<dbReference type="CDD" id="cd00102">
    <property type="entry name" value="IPT"/>
    <property type="match status" value="1"/>
</dbReference>
<feature type="region of interest" description="Disordered" evidence="1">
    <location>
        <begin position="1727"/>
        <end position="1756"/>
    </location>
</feature>
<feature type="transmembrane region" description="Helical" evidence="2">
    <location>
        <begin position="4539"/>
        <end position="4557"/>
    </location>
</feature>
<dbReference type="InterPro" id="IPR002909">
    <property type="entry name" value="IPT_dom"/>
</dbReference>
<feature type="domain" description="Cadherin" evidence="4">
    <location>
        <begin position="2304"/>
        <end position="2427"/>
    </location>
</feature>